<dbReference type="EMBL" id="JAXAVW010000008">
    <property type="protein sequence ID" value="MDX8030799.1"/>
    <property type="molecule type" value="Genomic_DNA"/>
</dbReference>
<keyword evidence="4" id="KW-1185">Reference proteome</keyword>
<feature type="chain" id="PRO_5046354332" evidence="2">
    <location>
        <begin position="20"/>
        <end position="455"/>
    </location>
</feature>
<proteinExistence type="predicted"/>
<evidence type="ECO:0000256" key="2">
    <source>
        <dbReference type="SAM" id="SignalP"/>
    </source>
</evidence>
<evidence type="ECO:0000256" key="1">
    <source>
        <dbReference type="SAM" id="MobiDB-lite"/>
    </source>
</evidence>
<accession>A0ABU4SY04</accession>
<organism evidence="3 4">
    <name type="scientific">Lentzea miocenica</name>
    <dbReference type="NCBI Taxonomy" id="3095431"/>
    <lineage>
        <taxon>Bacteria</taxon>
        <taxon>Bacillati</taxon>
        <taxon>Actinomycetota</taxon>
        <taxon>Actinomycetes</taxon>
        <taxon>Pseudonocardiales</taxon>
        <taxon>Pseudonocardiaceae</taxon>
        <taxon>Lentzea</taxon>
    </lineage>
</organism>
<evidence type="ECO:0000313" key="4">
    <source>
        <dbReference type="Proteomes" id="UP001285521"/>
    </source>
</evidence>
<evidence type="ECO:0000313" key="3">
    <source>
        <dbReference type="EMBL" id="MDX8030799.1"/>
    </source>
</evidence>
<dbReference type="Proteomes" id="UP001285521">
    <property type="component" value="Unassembled WGS sequence"/>
</dbReference>
<dbReference type="RefSeq" id="WP_319965828.1">
    <property type="nucleotide sequence ID" value="NZ_JAXAVW010000008.1"/>
</dbReference>
<name>A0ABU4SY04_9PSEU</name>
<feature type="signal peptide" evidence="2">
    <location>
        <begin position="1"/>
        <end position="19"/>
    </location>
</feature>
<reference evidence="3 4" key="2">
    <citation type="submission" date="2023-11" db="EMBL/GenBank/DDBJ databases">
        <authorList>
            <person name="Lara A.C."/>
            <person name="Chronakova A."/>
        </authorList>
    </citation>
    <scope>NUCLEOTIDE SEQUENCE [LARGE SCALE GENOMIC DNA]</scope>
    <source>
        <strain evidence="3 4">BCCO 10_0856</strain>
    </source>
</reference>
<comment type="caution">
    <text evidence="3">The sequence shown here is derived from an EMBL/GenBank/DDBJ whole genome shotgun (WGS) entry which is preliminary data.</text>
</comment>
<protein>
    <submittedName>
        <fullName evidence="3">Uncharacterized protein</fullName>
    </submittedName>
</protein>
<keyword evidence="2" id="KW-0732">Signal</keyword>
<gene>
    <name evidence="3" type="ORF">SK803_11285</name>
</gene>
<reference evidence="3 4" key="1">
    <citation type="submission" date="2023-11" db="EMBL/GenBank/DDBJ databases">
        <title>Lentzea sokolovensis, sp. nov., Lentzea kristufkii, sp. nov., and Lentzea miocenensis, sp. nov., rare actinobacteria from Sokolov Coal Basin, Miocene lacustrine sediment, Czech Republic.</title>
        <authorList>
            <person name="Lara A."/>
            <person name="Kotroba L."/>
            <person name="Nouioui I."/>
            <person name="Neumann-Schaal M."/>
            <person name="Mast Y."/>
            <person name="Chronakova A."/>
        </authorList>
    </citation>
    <scope>NUCLEOTIDE SEQUENCE [LARGE SCALE GENOMIC DNA]</scope>
    <source>
        <strain evidence="3 4">BCCO 10_0856</strain>
    </source>
</reference>
<feature type="region of interest" description="Disordered" evidence="1">
    <location>
        <begin position="279"/>
        <end position="306"/>
    </location>
</feature>
<sequence>MLRLALVFSLLVSAGTAGAAHALPVNVACRVPGVHDADVIRVVHAVGLSLKVSEKVMLAGFEAGWVESHMNNLDCGDADSLGVFQQRPSMGWGTPAEIMDVSYAARRFFEYAVKVDRPDLSAGMLADAVQRSCCPERYDQALDRASSMLRQAWQGGPEVVAGGVYVVEDGDVRVDRTRLSTSGDFVGRPSVAGRFVYARTVRGEVMVLANEVWRLVASGVGGDPEAVVRPDGTVDLYAVLADGSVAKLSDPSAMIGAEASGAPQCSNEVAPADRRVQVPPTRDQTAANHTRPVSPLDREGHVGSRKTPGDVELAVLADANGRLCGNPAAPFHPNGETETISSWQALSPPGFATGKPSAITYPDGSITLYLRSGTTLVAGGAGAWREIAQGLEASPEAVLRPDGTVGVHTLIGGRVHRLGTAWEPLSEARFIDTVSAHPDGTVHARTADGDVLKVG</sequence>